<reference evidence="7" key="1">
    <citation type="submission" date="2022-11" db="UniProtKB">
        <authorList>
            <consortium name="WormBaseParasite"/>
        </authorList>
    </citation>
    <scope>IDENTIFICATION</scope>
</reference>
<keyword evidence="5" id="KW-1133">Transmembrane helix</keyword>
<accession>A0A915MMG4</accession>
<evidence type="ECO:0000313" key="7">
    <source>
        <dbReference type="WBParaSite" id="scaffold41982_cov357.g23939"/>
    </source>
</evidence>
<dbReference type="Proteomes" id="UP000887561">
    <property type="component" value="Unplaced"/>
</dbReference>
<dbReference type="Gene3D" id="1.20.1070.10">
    <property type="entry name" value="Rhodopsin 7-helix transmembrane proteins"/>
    <property type="match status" value="1"/>
</dbReference>
<dbReference type="PANTHER" id="PTHR24235:SF12">
    <property type="entry name" value="G-PROTEIN COUPLED RECEPTORS FAMILY 1 PROFILE DOMAIN-CONTAINING PROTEIN"/>
    <property type="match status" value="1"/>
</dbReference>
<evidence type="ECO:0000256" key="3">
    <source>
        <dbReference type="ARBA" id="ARBA00023170"/>
    </source>
</evidence>
<keyword evidence="6" id="KW-1185">Reference proteome</keyword>
<dbReference type="PANTHER" id="PTHR24235">
    <property type="entry name" value="NEUROPEPTIDE Y RECEPTOR"/>
    <property type="match status" value="1"/>
</dbReference>
<feature type="transmembrane region" description="Helical" evidence="5">
    <location>
        <begin position="67"/>
        <end position="95"/>
    </location>
</feature>
<name>A0A915MMG4_MELJA</name>
<dbReference type="GO" id="GO:0016020">
    <property type="term" value="C:membrane"/>
    <property type="evidence" value="ECO:0007669"/>
    <property type="project" value="UniProtKB-SubCell"/>
</dbReference>
<evidence type="ECO:0000313" key="6">
    <source>
        <dbReference type="Proteomes" id="UP000887561"/>
    </source>
</evidence>
<dbReference type="GO" id="GO:0004930">
    <property type="term" value="F:G protein-coupled receptor activity"/>
    <property type="evidence" value="ECO:0007669"/>
    <property type="project" value="UniProtKB-KW"/>
</dbReference>
<dbReference type="AlphaFoldDB" id="A0A915MMG4"/>
<organism evidence="6 7">
    <name type="scientific">Meloidogyne javanica</name>
    <name type="common">Root-knot nematode worm</name>
    <dbReference type="NCBI Taxonomy" id="6303"/>
    <lineage>
        <taxon>Eukaryota</taxon>
        <taxon>Metazoa</taxon>
        <taxon>Ecdysozoa</taxon>
        <taxon>Nematoda</taxon>
        <taxon>Chromadorea</taxon>
        <taxon>Rhabditida</taxon>
        <taxon>Tylenchina</taxon>
        <taxon>Tylenchomorpha</taxon>
        <taxon>Tylenchoidea</taxon>
        <taxon>Meloidogynidae</taxon>
        <taxon>Meloidogyninae</taxon>
        <taxon>Meloidogyne</taxon>
        <taxon>Meloidogyne incognita group</taxon>
    </lineage>
</organism>
<evidence type="ECO:0000256" key="4">
    <source>
        <dbReference type="ARBA" id="ARBA00023224"/>
    </source>
</evidence>
<dbReference type="WBParaSite" id="scaffold41982_cov357.g23939">
    <property type="protein sequence ID" value="scaffold41982_cov357.g23939"/>
    <property type="gene ID" value="scaffold41982_cov357.g23939"/>
</dbReference>
<keyword evidence="3" id="KW-0675">Receptor</keyword>
<keyword evidence="5" id="KW-0812">Transmembrane</keyword>
<keyword evidence="2" id="KW-0297">G-protein coupled receptor</keyword>
<comment type="subcellular location">
    <subcellularLocation>
        <location evidence="1">Membrane</location>
        <topology evidence="1">Multi-pass membrane protein</topology>
    </subcellularLocation>
</comment>
<evidence type="ECO:0000256" key="5">
    <source>
        <dbReference type="SAM" id="Phobius"/>
    </source>
</evidence>
<evidence type="ECO:0000256" key="1">
    <source>
        <dbReference type="ARBA" id="ARBA00004141"/>
    </source>
</evidence>
<protein>
    <submittedName>
        <fullName evidence="7">G-protein coupled receptors family 1 profile domain-containing protein</fullName>
    </submittedName>
</protein>
<sequence length="270" mass="30079">MSNVLDINTYNNSKNGNTSSIIILSEHSQQQEQKLEKCHEMEALFSGLNNFFRDDDILKESEHSSELLGNLIFTAYLLVIAFGSIGNLLTIMAVLRNKQMASAPLFLAADITPIFHDSQCGIELNLCNEQNERWKELMINKEAYTVGVIILQYLLPLASIAFAYSRIARRMGTRRSCRYANGGRDSRKNSVFLVNILVINTPVFGSNRSSFCRQIASGGATSPFIASDNGHKHSSNKQPLVISTNGEYSQTNGNLQNVNPSAEILLKQRR</sequence>
<dbReference type="SUPFAM" id="SSF81321">
    <property type="entry name" value="Family A G protein-coupled receptor-like"/>
    <property type="match status" value="1"/>
</dbReference>
<feature type="transmembrane region" description="Helical" evidence="5">
    <location>
        <begin position="143"/>
        <end position="165"/>
    </location>
</feature>
<keyword evidence="4" id="KW-0807">Transducer</keyword>
<keyword evidence="5" id="KW-0472">Membrane</keyword>
<proteinExistence type="predicted"/>
<evidence type="ECO:0000256" key="2">
    <source>
        <dbReference type="ARBA" id="ARBA00023040"/>
    </source>
</evidence>